<feature type="region of interest" description="Disordered" evidence="1">
    <location>
        <begin position="602"/>
        <end position="668"/>
    </location>
</feature>
<keyword evidence="4" id="KW-1185">Reference proteome</keyword>
<dbReference type="OMA" id="RTMFSHQ"/>
<dbReference type="InterPro" id="IPR001623">
    <property type="entry name" value="DnaJ_domain"/>
</dbReference>
<comment type="caution">
    <text evidence="3">The sequence shown here is derived from an EMBL/GenBank/DDBJ whole genome shotgun (WGS) entry which is preliminary data.</text>
</comment>
<protein>
    <recommendedName>
        <fullName evidence="2">J domain-containing protein</fullName>
    </recommendedName>
</protein>
<dbReference type="PRINTS" id="PR00625">
    <property type="entry name" value="JDOMAIN"/>
</dbReference>
<feature type="compositionally biased region" description="Polar residues" evidence="1">
    <location>
        <begin position="611"/>
        <end position="627"/>
    </location>
</feature>
<dbReference type="GO" id="GO:0005783">
    <property type="term" value="C:endoplasmic reticulum"/>
    <property type="evidence" value="ECO:0007669"/>
    <property type="project" value="UniProtKB-ARBA"/>
</dbReference>
<dbReference type="SUPFAM" id="SSF46565">
    <property type="entry name" value="Chaperone J-domain"/>
    <property type="match status" value="1"/>
</dbReference>
<gene>
    <name evidence="3" type="ORF">ZOSMA_12G00210</name>
</gene>
<dbReference type="InterPro" id="IPR036869">
    <property type="entry name" value="J_dom_sf"/>
</dbReference>
<dbReference type="EMBL" id="LFYR01000338">
    <property type="protein sequence ID" value="KMZ74337.1"/>
    <property type="molecule type" value="Genomic_DNA"/>
</dbReference>
<proteinExistence type="predicted"/>
<dbReference type="STRING" id="29655.A0A0K9Q1D7"/>
<evidence type="ECO:0000313" key="3">
    <source>
        <dbReference type="EMBL" id="KMZ74337.1"/>
    </source>
</evidence>
<evidence type="ECO:0000259" key="2">
    <source>
        <dbReference type="PROSITE" id="PS50076"/>
    </source>
</evidence>
<dbReference type="Pfam" id="PF00226">
    <property type="entry name" value="DnaJ"/>
    <property type="match status" value="1"/>
</dbReference>
<dbReference type="PANTHER" id="PTHR47374:SF6">
    <property type="entry name" value="ENDOSOME ANTIGEN-LIKE PROTEIN, PUTATIVE (DUF3444)-RELATED"/>
    <property type="match status" value="1"/>
</dbReference>
<dbReference type="Proteomes" id="UP000036987">
    <property type="component" value="Unassembled WGS sequence"/>
</dbReference>
<dbReference type="InterPro" id="IPR024593">
    <property type="entry name" value="DUF3444"/>
</dbReference>
<dbReference type="SMART" id="SM00271">
    <property type="entry name" value="DnaJ"/>
    <property type="match status" value="1"/>
</dbReference>
<organism evidence="3 4">
    <name type="scientific">Zostera marina</name>
    <name type="common">Eelgrass</name>
    <dbReference type="NCBI Taxonomy" id="29655"/>
    <lineage>
        <taxon>Eukaryota</taxon>
        <taxon>Viridiplantae</taxon>
        <taxon>Streptophyta</taxon>
        <taxon>Embryophyta</taxon>
        <taxon>Tracheophyta</taxon>
        <taxon>Spermatophyta</taxon>
        <taxon>Magnoliopsida</taxon>
        <taxon>Liliopsida</taxon>
        <taxon>Zosteraceae</taxon>
        <taxon>Zostera</taxon>
    </lineage>
</organism>
<accession>A0A0K9Q1D7</accession>
<evidence type="ECO:0000313" key="4">
    <source>
        <dbReference type="Proteomes" id="UP000036987"/>
    </source>
</evidence>
<feature type="compositionally biased region" description="Polar residues" evidence="1">
    <location>
        <begin position="649"/>
        <end position="666"/>
    </location>
</feature>
<name>A0A0K9Q1D7_ZOSMR</name>
<evidence type="ECO:0000256" key="1">
    <source>
        <dbReference type="SAM" id="MobiDB-lite"/>
    </source>
</evidence>
<dbReference type="Gene3D" id="1.10.287.110">
    <property type="entry name" value="DnaJ domain"/>
    <property type="match status" value="1"/>
</dbReference>
<dbReference type="PANTHER" id="PTHR47374">
    <property type="entry name" value="ENDOSOME ANTIGEN-LIKE PROTEIN, PUTATIVE (DUF3444)-RELATED"/>
    <property type="match status" value="1"/>
</dbReference>
<dbReference type="OrthoDB" id="10250354at2759"/>
<feature type="domain" description="J" evidence="2">
    <location>
        <begin position="66"/>
        <end position="130"/>
    </location>
</feature>
<dbReference type="AlphaFoldDB" id="A0A0K9Q1D7"/>
<dbReference type="Pfam" id="PF11926">
    <property type="entry name" value="DUF3444"/>
    <property type="match status" value="2"/>
</dbReference>
<dbReference type="CDD" id="cd06257">
    <property type="entry name" value="DnaJ"/>
    <property type="match status" value="1"/>
</dbReference>
<reference evidence="4" key="1">
    <citation type="journal article" date="2016" name="Nature">
        <title>The genome of the seagrass Zostera marina reveals angiosperm adaptation to the sea.</title>
        <authorList>
            <person name="Olsen J.L."/>
            <person name="Rouze P."/>
            <person name="Verhelst B."/>
            <person name="Lin Y.-C."/>
            <person name="Bayer T."/>
            <person name="Collen J."/>
            <person name="Dattolo E."/>
            <person name="De Paoli E."/>
            <person name="Dittami S."/>
            <person name="Maumus F."/>
            <person name="Michel G."/>
            <person name="Kersting A."/>
            <person name="Lauritano C."/>
            <person name="Lohaus R."/>
            <person name="Toepel M."/>
            <person name="Tonon T."/>
            <person name="Vanneste K."/>
            <person name="Amirebrahimi M."/>
            <person name="Brakel J."/>
            <person name="Bostroem C."/>
            <person name="Chovatia M."/>
            <person name="Grimwood J."/>
            <person name="Jenkins J.W."/>
            <person name="Jueterbock A."/>
            <person name="Mraz A."/>
            <person name="Stam W.T."/>
            <person name="Tice H."/>
            <person name="Bornberg-Bauer E."/>
            <person name="Green P.J."/>
            <person name="Pearson G.A."/>
            <person name="Procaccini G."/>
            <person name="Duarte C.M."/>
            <person name="Schmutz J."/>
            <person name="Reusch T.B.H."/>
            <person name="Van de Peer Y."/>
        </authorList>
    </citation>
    <scope>NUCLEOTIDE SEQUENCE [LARGE SCALE GENOMIC DNA]</scope>
    <source>
        <strain evidence="4">cv. Finnish</strain>
    </source>
</reference>
<dbReference type="PROSITE" id="PS50076">
    <property type="entry name" value="DNAJ_2"/>
    <property type="match status" value="1"/>
</dbReference>
<sequence length="911" mass="103705">MDCNKDEAHRAMELAGKKMQLRDFTSARKLIFKAQKLHNELENISQMLTVCDVHCAAAIKINGSEDWYNILQVQPMSDDPTIKKQYRKLALLLHPDKNKFAGSESAFKIIGEAHRTLSDPTKRAVYNMKRNTISNSTSTTTTNRPQFNRPNTNVFTRMNLNPNNNIFPKPNIQSTPQPSFGLPIFFTKCCHCGSQYKYPQNMMFRNIVCQNCEKSFAAIDLKKTQEVNSKVGGNDGAIDHEKKKTMAFNVTKVKLSAVNIESSLKDKSKGPNKSTKFNHGEISKDTLQTVKISQNPKRKIIDNEVNKKEKSISPSKFIKTKHVEVAETNSSRETLLHDISNYPDSEFFDFEMKRNDSVFAVNDIWSLYDDIDEMPRFYAIINKVRMENFKVWYTWLELTPSTPAERNWCDNDLPAACGNFHFGVSQTSTDLRMFSNIMSPQKESTKTHFVIHPNKGDIWALYKGWKKDTDWTQNPRNLKTPFDFEIVEVLSDFNEDGICVAVMIKVEKFVSLFTRLVVNDADVVIQIRPDEMLRFSHMVSSYRLTGKERDGSIPEGFFELDLASLPLSLIHVFPSISLEVAVAAQAKKISVLNSDTTYGANKKATKKKKMNSQIPSSTKNLKPQNSDAPAEAIQNFTPAQRTKPPFGNSDMNAINIPKTTSPLSPSEHSDFHNFQEEKFCYRFEGGQIWALYSDLDTFPKDLVLITNVTLDRCKILDASVIMLKPCPILNVHKKWFNKKLPFGCGKFNLVSSPGCGRLNTSGTIAVKPEKFSHHMRRAEVSKTISHYYIYPCAGEVWAIYRNWNIDWEVSDLVSCEYDIIEVISSSSRCIRGLVLVKVEGYNTVFMHQKGDCSSGDSLKMNNCVEIIQQDYLRFSHRVPAFRLTKVHGEFLQGCFSLDPRSIPQGLLCDRD</sequence>